<evidence type="ECO:0000256" key="1">
    <source>
        <dbReference type="ARBA" id="ARBA00004275"/>
    </source>
</evidence>
<dbReference type="EMBL" id="BAFB01000178">
    <property type="protein sequence ID" value="GAB35693.1"/>
    <property type="molecule type" value="Genomic_DNA"/>
</dbReference>
<dbReference type="InterPro" id="IPR051935">
    <property type="entry name" value="HSDL2"/>
</dbReference>
<sequence>MTGGTLTDTGSERDLTGYTMLISGGSRGIGLAVARQFAAAGGNVAMLAKTDQPHPTLPGTIHTAVAEIEDQGGKAIGIVGDVRNDADIAEAVEKAVTAFGGIDVVVNNASVLNTSGTLDLPMKRFDLMMGVNVRGTFALTRAALPELLRRGGHVVTLAPPLNLSRRWLGEHPGYMLAKYGMSLAAMGIAAEFADRKISSNCVWPQSLIATSAVRNLYGGDEALARARDPQIMADAVLALVSHEPGEITGQTFLDVEVLGQHGIRDLSGYGASEGIGFDIFVDPDHADPDHADPDHAAGDRPDRADSGTRVSA</sequence>
<comment type="caution">
    <text evidence="7">The sequence shown here is derived from an EMBL/GenBank/DDBJ whole genome shotgun (WGS) entry which is preliminary data.</text>
</comment>
<proteinExistence type="inferred from homology"/>
<evidence type="ECO:0000313" key="8">
    <source>
        <dbReference type="Proteomes" id="UP000005038"/>
    </source>
</evidence>
<evidence type="ECO:0000256" key="6">
    <source>
        <dbReference type="SAM" id="MobiDB-lite"/>
    </source>
</evidence>
<name>H5TQD5_GORO1</name>
<accession>H5TQD5</accession>
<comment type="similarity">
    <text evidence="2">Belongs to the short-chain dehydrogenases/reductases (SDR) family.</text>
</comment>
<keyword evidence="4" id="KW-0560">Oxidoreductase</keyword>
<keyword evidence="5" id="KW-0576">Peroxisome</keyword>
<dbReference type="FunFam" id="3.40.50.720:FF:000301">
    <property type="entry name" value="Hydroxysteroid dehydrogenase like 2"/>
    <property type="match status" value="1"/>
</dbReference>
<dbReference type="PANTHER" id="PTHR42808:SF3">
    <property type="entry name" value="HYDROXYSTEROID DEHYDROGENASE-LIKE PROTEIN 2"/>
    <property type="match status" value="1"/>
</dbReference>
<keyword evidence="8" id="KW-1185">Reference proteome</keyword>
<dbReference type="STRING" id="1108044.GOOTI_178_00040"/>
<dbReference type="InterPro" id="IPR036291">
    <property type="entry name" value="NAD(P)-bd_dom_sf"/>
</dbReference>
<feature type="compositionally biased region" description="Basic and acidic residues" evidence="6">
    <location>
        <begin position="282"/>
        <end position="306"/>
    </location>
</feature>
<evidence type="ECO:0000256" key="5">
    <source>
        <dbReference type="ARBA" id="ARBA00023140"/>
    </source>
</evidence>
<dbReference type="SUPFAM" id="SSF51735">
    <property type="entry name" value="NAD(P)-binding Rossmann-fold domains"/>
    <property type="match status" value="1"/>
</dbReference>
<dbReference type="GO" id="GO:0016491">
    <property type="term" value="F:oxidoreductase activity"/>
    <property type="evidence" value="ECO:0007669"/>
    <property type="project" value="UniProtKB-KW"/>
</dbReference>
<dbReference type="Proteomes" id="UP000005038">
    <property type="component" value="Unassembled WGS sequence"/>
</dbReference>
<dbReference type="PRINTS" id="PR00081">
    <property type="entry name" value="GDHRDH"/>
</dbReference>
<keyword evidence="3" id="KW-0521">NADP</keyword>
<dbReference type="NCBIfam" id="NF006133">
    <property type="entry name" value="PRK08278.1"/>
    <property type="match status" value="1"/>
</dbReference>
<dbReference type="PANTHER" id="PTHR42808">
    <property type="entry name" value="HYDROXYSTEROID DEHYDROGENASE-LIKE PROTEIN 2"/>
    <property type="match status" value="1"/>
</dbReference>
<dbReference type="InterPro" id="IPR002347">
    <property type="entry name" value="SDR_fam"/>
</dbReference>
<reference evidence="7" key="1">
    <citation type="submission" date="2012-02" db="EMBL/GenBank/DDBJ databases">
        <title>Whole genome shotgun sequence of Gordonia otitidis NBRC 100426.</title>
        <authorList>
            <person name="Yoshida I."/>
            <person name="Hosoyama A."/>
            <person name="Tsuchikane K."/>
            <person name="Katsumata H."/>
            <person name="Yamazaki S."/>
            <person name="Fujita N."/>
        </authorList>
    </citation>
    <scope>NUCLEOTIDE SEQUENCE [LARGE SCALE GENOMIC DNA]</scope>
    <source>
        <strain evidence="7">NBRC 100426</strain>
    </source>
</reference>
<gene>
    <name evidence="7" type="ORF">GOOTI_178_00040</name>
</gene>
<evidence type="ECO:0000256" key="4">
    <source>
        <dbReference type="ARBA" id="ARBA00023002"/>
    </source>
</evidence>
<comment type="subcellular location">
    <subcellularLocation>
        <location evidence="1">Peroxisome</location>
    </subcellularLocation>
</comment>
<organism evidence="7 8">
    <name type="scientific">Gordonia otitidis (strain DSM 44809 / CCUG 52243 / JCM 12355 / NBRC 100426 / IFM 10032)</name>
    <dbReference type="NCBI Taxonomy" id="1108044"/>
    <lineage>
        <taxon>Bacteria</taxon>
        <taxon>Bacillati</taxon>
        <taxon>Actinomycetota</taxon>
        <taxon>Actinomycetes</taxon>
        <taxon>Mycobacteriales</taxon>
        <taxon>Gordoniaceae</taxon>
        <taxon>Gordonia</taxon>
    </lineage>
</organism>
<dbReference type="AlphaFoldDB" id="H5TQD5"/>
<dbReference type="Gene3D" id="3.40.50.720">
    <property type="entry name" value="NAD(P)-binding Rossmann-like Domain"/>
    <property type="match status" value="1"/>
</dbReference>
<evidence type="ECO:0000256" key="2">
    <source>
        <dbReference type="ARBA" id="ARBA00006484"/>
    </source>
</evidence>
<dbReference type="RefSeq" id="WP_007239902.1">
    <property type="nucleotide sequence ID" value="NZ_BAFB01000178.1"/>
</dbReference>
<dbReference type="Pfam" id="PF13561">
    <property type="entry name" value="adh_short_C2"/>
    <property type="match status" value="1"/>
</dbReference>
<evidence type="ECO:0000256" key="3">
    <source>
        <dbReference type="ARBA" id="ARBA00022857"/>
    </source>
</evidence>
<evidence type="ECO:0000313" key="7">
    <source>
        <dbReference type="EMBL" id="GAB35693.1"/>
    </source>
</evidence>
<protein>
    <submittedName>
        <fullName evidence="7">Oxidoreductase</fullName>
    </submittedName>
</protein>
<feature type="region of interest" description="Disordered" evidence="6">
    <location>
        <begin position="282"/>
        <end position="312"/>
    </location>
</feature>